<organism evidence="8 9">
    <name type="scientific">Kaistia soli DSM 19436</name>
    <dbReference type="NCBI Taxonomy" id="1122133"/>
    <lineage>
        <taxon>Bacteria</taxon>
        <taxon>Pseudomonadati</taxon>
        <taxon>Pseudomonadota</taxon>
        <taxon>Alphaproteobacteria</taxon>
        <taxon>Hyphomicrobiales</taxon>
        <taxon>Kaistiaceae</taxon>
        <taxon>Kaistia</taxon>
    </lineage>
</organism>
<dbReference type="PANTHER" id="PTHR43342:SF1">
    <property type="entry name" value="BIFURCATING [FEFE] HYDROGENASE GAMMA SUBUNIT"/>
    <property type="match status" value="1"/>
</dbReference>
<dbReference type="GO" id="GO:0046872">
    <property type="term" value="F:metal ion binding"/>
    <property type="evidence" value="ECO:0007669"/>
    <property type="project" value="UniProtKB-KW"/>
</dbReference>
<keyword evidence="4 7" id="KW-0408">Iron</keyword>
<feature type="binding site" evidence="7">
    <location>
        <position position="83"/>
    </location>
    <ligand>
        <name>[2Fe-2S] cluster</name>
        <dbReference type="ChEBI" id="CHEBI:190135"/>
    </ligand>
</feature>
<keyword evidence="2 7" id="KW-0001">2Fe-2S</keyword>
<comment type="cofactor">
    <cofactor evidence="7">
        <name>[2Fe-2S] cluster</name>
        <dbReference type="ChEBI" id="CHEBI:190135"/>
    </cofactor>
    <text evidence="7">Binds 1 [2Fe-2S] cluster.</text>
</comment>
<dbReference type="InterPro" id="IPR002023">
    <property type="entry name" value="NuoE-like"/>
</dbReference>
<dbReference type="CDD" id="cd03081">
    <property type="entry name" value="TRX_Fd_NuoE_FDH_gamma"/>
    <property type="match status" value="1"/>
</dbReference>
<dbReference type="InterPro" id="IPR036249">
    <property type="entry name" value="Thioredoxin-like_sf"/>
</dbReference>
<gene>
    <name evidence="8" type="ORF">SAMN02745157_1161</name>
</gene>
<evidence type="ECO:0000256" key="2">
    <source>
        <dbReference type="ARBA" id="ARBA00022714"/>
    </source>
</evidence>
<protein>
    <submittedName>
        <fullName evidence="8">Formate dehydrogenase subunit gamma</fullName>
    </submittedName>
</protein>
<dbReference type="Proteomes" id="UP000184485">
    <property type="component" value="Unassembled WGS sequence"/>
</dbReference>
<dbReference type="Gene3D" id="3.40.30.10">
    <property type="entry name" value="Glutaredoxin"/>
    <property type="match status" value="1"/>
</dbReference>
<comment type="similarity">
    <text evidence="1">Belongs to the complex I 24 kDa subunit family.</text>
</comment>
<dbReference type="GO" id="GO:0016491">
    <property type="term" value="F:oxidoreductase activity"/>
    <property type="evidence" value="ECO:0007669"/>
    <property type="project" value="InterPro"/>
</dbReference>
<evidence type="ECO:0000256" key="6">
    <source>
        <dbReference type="ARBA" id="ARBA00034078"/>
    </source>
</evidence>
<dbReference type="Gene3D" id="1.10.10.1590">
    <property type="entry name" value="NADH-quinone oxidoreductase subunit E"/>
    <property type="match status" value="1"/>
</dbReference>
<keyword evidence="9" id="KW-1185">Reference proteome</keyword>
<sequence>MQDQAGRVAAIVERFRGVEGAALPILHAVQEALGYVPAESVPMIAAALNRSRAEIHGIVTFYHDFRDKPAGRHLVRVCRAEACKSMGSDQVAQGFEQALGIRLGETSPDGAVTLEPVYCLGLCATAPNAMVDGKLSGRLDGTKAAHLAAGLQP</sequence>
<dbReference type="RefSeq" id="WP_073051762.1">
    <property type="nucleotide sequence ID" value="NZ_FQUP01000001.1"/>
</dbReference>
<dbReference type="InterPro" id="IPR028431">
    <property type="entry name" value="NADP_DH_HndA-like"/>
</dbReference>
<evidence type="ECO:0000313" key="8">
    <source>
        <dbReference type="EMBL" id="SHE89044.1"/>
    </source>
</evidence>
<reference evidence="8 9" key="1">
    <citation type="submission" date="2016-11" db="EMBL/GenBank/DDBJ databases">
        <authorList>
            <person name="Jaros S."/>
            <person name="Januszkiewicz K."/>
            <person name="Wedrychowicz H."/>
        </authorList>
    </citation>
    <scope>NUCLEOTIDE SEQUENCE [LARGE SCALE GENOMIC DNA]</scope>
    <source>
        <strain evidence="8 9">DSM 19436</strain>
    </source>
</reference>
<dbReference type="InterPro" id="IPR041921">
    <property type="entry name" value="NuoE_N"/>
</dbReference>
<feature type="binding site" evidence="7">
    <location>
        <position position="123"/>
    </location>
    <ligand>
        <name>[2Fe-2S] cluster</name>
        <dbReference type="ChEBI" id="CHEBI:190135"/>
    </ligand>
</feature>
<dbReference type="PANTHER" id="PTHR43342">
    <property type="entry name" value="NADH-QUINONE OXIDOREDUCTASE, E SUBUNIT"/>
    <property type="match status" value="1"/>
</dbReference>
<dbReference type="PIRSF" id="PIRSF000216">
    <property type="entry name" value="NADH_DH_24kDa"/>
    <property type="match status" value="1"/>
</dbReference>
<dbReference type="Pfam" id="PF01257">
    <property type="entry name" value="2Fe-2S_thioredx"/>
    <property type="match status" value="1"/>
</dbReference>
<evidence type="ECO:0000313" key="9">
    <source>
        <dbReference type="Proteomes" id="UP000184485"/>
    </source>
</evidence>
<dbReference type="GO" id="GO:0051537">
    <property type="term" value="F:2 iron, 2 sulfur cluster binding"/>
    <property type="evidence" value="ECO:0007669"/>
    <property type="project" value="UniProtKB-KW"/>
</dbReference>
<evidence type="ECO:0000256" key="7">
    <source>
        <dbReference type="PIRSR" id="PIRSR000216-1"/>
    </source>
</evidence>
<dbReference type="PROSITE" id="PS01099">
    <property type="entry name" value="COMPLEX1_24K"/>
    <property type="match status" value="1"/>
</dbReference>
<dbReference type="OrthoDB" id="9807941at2"/>
<evidence type="ECO:0000256" key="1">
    <source>
        <dbReference type="ARBA" id="ARBA00010643"/>
    </source>
</evidence>
<keyword evidence="3 7" id="KW-0479">Metal-binding</keyword>
<keyword evidence="5 7" id="KW-0411">Iron-sulfur</keyword>
<name>A0A1M4X6A7_9HYPH</name>
<comment type="cofactor">
    <cofactor evidence="6">
        <name>[2Fe-2S] cluster</name>
        <dbReference type="ChEBI" id="CHEBI:190135"/>
    </cofactor>
</comment>
<evidence type="ECO:0000256" key="4">
    <source>
        <dbReference type="ARBA" id="ARBA00023004"/>
    </source>
</evidence>
<dbReference type="STRING" id="1122133.SAMN02745157_1161"/>
<feature type="binding site" evidence="7">
    <location>
        <position position="119"/>
    </location>
    <ligand>
        <name>[2Fe-2S] cluster</name>
        <dbReference type="ChEBI" id="CHEBI:190135"/>
    </ligand>
</feature>
<accession>A0A1M4X6A7</accession>
<evidence type="ECO:0000256" key="3">
    <source>
        <dbReference type="ARBA" id="ARBA00022723"/>
    </source>
</evidence>
<feature type="binding site" evidence="7">
    <location>
        <position position="78"/>
    </location>
    <ligand>
        <name>[2Fe-2S] cluster</name>
        <dbReference type="ChEBI" id="CHEBI:190135"/>
    </ligand>
</feature>
<proteinExistence type="inferred from homology"/>
<dbReference type="SUPFAM" id="SSF52833">
    <property type="entry name" value="Thioredoxin-like"/>
    <property type="match status" value="1"/>
</dbReference>
<dbReference type="AlphaFoldDB" id="A0A1M4X6A7"/>
<dbReference type="EMBL" id="FQUP01000001">
    <property type="protein sequence ID" value="SHE89044.1"/>
    <property type="molecule type" value="Genomic_DNA"/>
</dbReference>
<evidence type="ECO:0000256" key="5">
    <source>
        <dbReference type="ARBA" id="ARBA00023014"/>
    </source>
</evidence>
<dbReference type="NCBIfam" id="NF004638">
    <property type="entry name" value="PRK05988.1"/>
    <property type="match status" value="1"/>
</dbReference>